<dbReference type="PANTHER" id="PTHR43119:SF1">
    <property type="entry name" value="ABC TRANSPORTER DOMAIN-CONTAINING PROTEIN"/>
    <property type="match status" value="1"/>
</dbReference>
<evidence type="ECO:0000313" key="5">
    <source>
        <dbReference type="EMBL" id="CAA2110457.1"/>
    </source>
</evidence>
<dbReference type="InterPro" id="IPR027417">
    <property type="entry name" value="P-loop_NTPase"/>
</dbReference>
<dbReference type="SMART" id="SM00382">
    <property type="entry name" value="AAA"/>
    <property type="match status" value="1"/>
</dbReference>
<evidence type="ECO:0000256" key="1">
    <source>
        <dbReference type="ARBA" id="ARBA00022475"/>
    </source>
</evidence>
<dbReference type="EC" id="3.6.3.-" evidence="5"/>
<dbReference type="SUPFAM" id="SSF52540">
    <property type="entry name" value="P-loop containing nucleoside triphosphate hydrolases"/>
    <property type="match status" value="1"/>
</dbReference>
<dbReference type="GO" id="GO:0005524">
    <property type="term" value="F:ATP binding"/>
    <property type="evidence" value="ECO:0007669"/>
    <property type="project" value="UniProtKB-KW"/>
</dbReference>
<dbReference type="PANTHER" id="PTHR43119">
    <property type="entry name" value="ABC TRANSPORT PROTEIN ATP-BINDING COMPONENT-RELATED"/>
    <property type="match status" value="1"/>
</dbReference>
<dbReference type="PROSITE" id="PS50893">
    <property type="entry name" value="ABC_TRANSPORTER_2"/>
    <property type="match status" value="1"/>
</dbReference>
<keyword evidence="3 5" id="KW-0067">ATP-binding</keyword>
<evidence type="ECO:0000259" key="4">
    <source>
        <dbReference type="PROSITE" id="PS50893"/>
    </source>
</evidence>
<evidence type="ECO:0000256" key="2">
    <source>
        <dbReference type="ARBA" id="ARBA00022741"/>
    </source>
</evidence>
<organism evidence="5">
    <name type="scientific">Variovorax paradoxus</name>
    <dbReference type="NCBI Taxonomy" id="34073"/>
    <lineage>
        <taxon>Bacteria</taxon>
        <taxon>Pseudomonadati</taxon>
        <taxon>Pseudomonadota</taxon>
        <taxon>Betaproteobacteria</taxon>
        <taxon>Burkholderiales</taxon>
        <taxon>Comamonadaceae</taxon>
        <taxon>Variovorax</taxon>
    </lineage>
</organism>
<proteinExistence type="predicted"/>
<dbReference type="InterPro" id="IPR003439">
    <property type="entry name" value="ABC_transporter-like_ATP-bd"/>
</dbReference>
<dbReference type="Gene3D" id="3.40.50.300">
    <property type="entry name" value="P-loop containing nucleotide triphosphate hydrolases"/>
    <property type="match status" value="1"/>
</dbReference>
<accession>A0A679JWE7</accession>
<evidence type="ECO:0000256" key="3">
    <source>
        <dbReference type="ARBA" id="ARBA00022840"/>
    </source>
</evidence>
<dbReference type="GO" id="GO:0016887">
    <property type="term" value="F:ATP hydrolysis activity"/>
    <property type="evidence" value="ECO:0007669"/>
    <property type="project" value="InterPro"/>
</dbReference>
<keyword evidence="1" id="KW-0472">Membrane</keyword>
<keyword evidence="2" id="KW-0547">Nucleotide-binding</keyword>
<dbReference type="InterPro" id="IPR003593">
    <property type="entry name" value="AAA+_ATPase"/>
</dbReference>
<dbReference type="AlphaFoldDB" id="A0A679JWE7"/>
<keyword evidence="5" id="KW-0378">Hydrolase</keyword>
<gene>
    <name evidence="5" type="primary">fetA</name>
    <name evidence="5" type="ORF">VVAX_06697</name>
</gene>
<dbReference type="Pfam" id="PF00005">
    <property type="entry name" value="ABC_tran"/>
    <property type="match status" value="1"/>
</dbReference>
<dbReference type="EMBL" id="LR743508">
    <property type="protein sequence ID" value="CAA2110457.1"/>
    <property type="molecule type" value="Genomic_DNA"/>
</dbReference>
<keyword evidence="1" id="KW-1003">Cell membrane</keyword>
<protein>
    <submittedName>
        <fullName evidence="5">Putative iron export ATP-binding protein FetA</fullName>
        <ecNumber evidence="5">3.6.3.-</ecNumber>
    </submittedName>
</protein>
<feature type="domain" description="ABC transporter" evidence="4">
    <location>
        <begin position="1"/>
        <end position="189"/>
    </location>
</feature>
<name>A0A679JWE7_VARPD</name>
<reference evidence="5" key="1">
    <citation type="submission" date="2019-12" db="EMBL/GenBank/DDBJ databases">
        <authorList>
            <person name="Cremers G."/>
        </authorList>
    </citation>
    <scope>NUCLEOTIDE SEQUENCE</scope>
    <source>
        <strain evidence="5">Vvax</strain>
    </source>
</reference>
<sequence length="189" mass="20534">MRGGSIDMDLGRGECVCVLGKSGSGKSVFLRLVADLDQGEGAVTLDGRDRNTWSGPEWRRRVIYQAAEPAWWGATVAEHFPAEASRLLPSWLNDVGLPSDIASGDVVRLSTGERQRLALLRSLSRKPSVLLLDEPTASLDQATTLAVERLLQQEMAAGLGILMVTHSSEQAGRIAHRRLEMDGFVLRSA</sequence>